<sequence length="281" mass="32170">MRPKDLPSSFPLENEDTLLAGHFDEPEGYVAKRPRGMNDWLVTFTLGGEGFYRIPGREEARVRAGDVALLKPGTPHEYGTSPGERWHFVWAHFSPRTIEAGLLPQDEPLDVQRVESGHVRKRILRAFRRILADSRERGDYWQELCVGALREALLLVAQRRRNKRDARVEEALRLLSIHMREPVRIEALARAVRLSPSRLSHLFKEQTGESIVDALNGMRIRQAALLLEHTGRTASEVSYDVGYHNYNHFINQFRKRYGLSPSAYQKQKRPQGISPADASKD</sequence>
<dbReference type="PROSITE" id="PS01124">
    <property type="entry name" value="HTH_ARAC_FAMILY_2"/>
    <property type="match status" value="1"/>
</dbReference>
<evidence type="ECO:0000256" key="1">
    <source>
        <dbReference type="ARBA" id="ARBA00023015"/>
    </source>
</evidence>
<dbReference type="PANTHER" id="PTHR43280">
    <property type="entry name" value="ARAC-FAMILY TRANSCRIPTIONAL REGULATOR"/>
    <property type="match status" value="1"/>
</dbReference>
<dbReference type="InterPro" id="IPR020449">
    <property type="entry name" value="Tscrpt_reg_AraC-type_HTH"/>
</dbReference>
<dbReference type="InterPro" id="IPR009057">
    <property type="entry name" value="Homeodomain-like_sf"/>
</dbReference>
<dbReference type="PRINTS" id="PR00032">
    <property type="entry name" value="HTHARAC"/>
</dbReference>
<dbReference type="Pfam" id="PF12833">
    <property type="entry name" value="HTH_18"/>
    <property type="match status" value="1"/>
</dbReference>
<gene>
    <name evidence="5" type="ORF">H7B90_30745</name>
</gene>
<dbReference type="InterPro" id="IPR018060">
    <property type="entry name" value="HTH_AraC"/>
</dbReference>
<feature type="domain" description="HTH araC/xylS-type" evidence="4">
    <location>
        <begin position="169"/>
        <end position="267"/>
    </location>
</feature>
<accession>A0A841UCY8</accession>
<keyword evidence="2" id="KW-0238">DNA-binding</keyword>
<dbReference type="EMBL" id="JACJVR010000140">
    <property type="protein sequence ID" value="MBB6695780.1"/>
    <property type="molecule type" value="Genomic_DNA"/>
</dbReference>
<keyword evidence="3" id="KW-0804">Transcription</keyword>
<keyword evidence="6" id="KW-1185">Reference proteome</keyword>
<dbReference type="AlphaFoldDB" id="A0A841UCY8"/>
<dbReference type="Gene3D" id="2.60.120.280">
    <property type="entry name" value="Regulatory protein AraC"/>
    <property type="match status" value="1"/>
</dbReference>
<dbReference type="GO" id="GO:0043565">
    <property type="term" value="F:sequence-specific DNA binding"/>
    <property type="evidence" value="ECO:0007669"/>
    <property type="project" value="InterPro"/>
</dbReference>
<reference evidence="5 6" key="1">
    <citation type="submission" date="2020-08" db="EMBL/GenBank/DDBJ databases">
        <title>Cohnella phylogeny.</title>
        <authorList>
            <person name="Dunlap C."/>
        </authorList>
    </citation>
    <scope>NUCLEOTIDE SEQUENCE [LARGE SCALE GENOMIC DNA]</scope>
    <source>
        <strain evidence="5 6">DSM 25239</strain>
    </source>
</reference>
<organism evidence="5 6">
    <name type="scientific">Cohnella xylanilytica</name>
    <dbReference type="NCBI Taxonomy" id="557555"/>
    <lineage>
        <taxon>Bacteria</taxon>
        <taxon>Bacillati</taxon>
        <taxon>Bacillota</taxon>
        <taxon>Bacilli</taxon>
        <taxon>Bacillales</taxon>
        <taxon>Paenibacillaceae</taxon>
        <taxon>Cohnella</taxon>
    </lineage>
</organism>
<dbReference type="InterPro" id="IPR037923">
    <property type="entry name" value="HTH-like"/>
</dbReference>
<dbReference type="SUPFAM" id="SSF51215">
    <property type="entry name" value="Regulatory protein AraC"/>
    <property type="match status" value="1"/>
</dbReference>
<evidence type="ECO:0000256" key="3">
    <source>
        <dbReference type="ARBA" id="ARBA00023163"/>
    </source>
</evidence>
<proteinExistence type="predicted"/>
<name>A0A841UCY8_9BACL</name>
<evidence type="ECO:0000313" key="6">
    <source>
        <dbReference type="Proteomes" id="UP000553776"/>
    </source>
</evidence>
<comment type="caution">
    <text evidence="5">The sequence shown here is derived from an EMBL/GenBank/DDBJ whole genome shotgun (WGS) entry which is preliminary data.</text>
</comment>
<dbReference type="Pfam" id="PF02311">
    <property type="entry name" value="AraC_binding"/>
    <property type="match status" value="1"/>
</dbReference>
<dbReference type="SMART" id="SM00342">
    <property type="entry name" value="HTH_ARAC"/>
    <property type="match status" value="1"/>
</dbReference>
<dbReference type="Proteomes" id="UP000553776">
    <property type="component" value="Unassembled WGS sequence"/>
</dbReference>
<dbReference type="Gene3D" id="1.10.10.60">
    <property type="entry name" value="Homeodomain-like"/>
    <property type="match status" value="2"/>
</dbReference>
<dbReference type="GO" id="GO:0003700">
    <property type="term" value="F:DNA-binding transcription factor activity"/>
    <property type="evidence" value="ECO:0007669"/>
    <property type="project" value="InterPro"/>
</dbReference>
<protein>
    <submittedName>
        <fullName evidence="5">Helix-turn-helix domain-containing protein</fullName>
    </submittedName>
</protein>
<keyword evidence="1" id="KW-0805">Transcription regulation</keyword>
<dbReference type="SUPFAM" id="SSF46689">
    <property type="entry name" value="Homeodomain-like"/>
    <property type="match status" value="2"/>
</dbReference>
<evidence type="ECO:0000259" key="4">
    <source>
        <dbReference type="PROSITE" id="PS01124"/>
    </source>
</evidence>
<evidence type="ECO:0000256" key="2">
    <source>
        <dbReference type="ARBA" id="ARBA00023125"/>
    </source>
</evidence>
<evidence type="ECO:0000313" key="5">
    <source>
        <dbReference type="EMBL" id="MBB6695780.1"/>
    </source>
</evidence>
<dbReference type="InterPro" id="IPR003313">
    <property type="entry name" value="AraC-bd"/>
</dbReference>
<dbReference type="PANTHER" id="PTHR43280:SF30">
    <property type="entry name" value="MMSAB OPERON REGULATORY PROTEIN"/>
    <property type="match status" value="1"/>
</dbReference>